<gene>
    <name evidence="2" type="ORF">M406DRAFT_286933</name>
</gene>
<dbReference type="PROSITE" id="PS50011">
    <property type="entry name" value="PROTEIN_KINASE_DOM"/>
    <property type="match status" value="1"/>
</dbReference>
<accession>A0A9P4Y9H5</accession>
<evidence type="ECO:0000313" key="2">
    <source>
        <dbReference type="EMBL" id="KAF3768910.1"/>
    </source>
</evidence>
<dbReference type="RefSeq" id="XP_040779871.1">
    <property type="nucleotide sequence ID" value="XM_040918704.1"/>
</dbReference>
<dbReference type="AlphaFoldDB" id="A0A9P4Y9H5"/>
<protein>
    <recommendedName>
        <fullName evidence="1">Protein kinase domain-containing protein</fullName>
    </recommendedName>
</protein>
<feature type="domain" description="Protein kinase" evidence="1">
    <location>
        <begin position="215"/>
        <end position="559"/>
    </location>
</feature>
<dbReference type="Proteomes" id="UP000803844">
    <property type="component" value="Unassembled WGS sequence"/>
</dbReference>
<dbReference type="InterPro" id="IPR000719">
    <property type="entry name" value="Prot_kinase_dom"/>
</dbReference>
<dbReference type="GO" id="GO:0005524">
    <property type="term" value="F:ATP binding"/>
    <property type="evidence" value="ECO:0007669"/>
    <property type="project" value="InterPro"/>
</dbReference>
<evidence type="ECO:0000313" key="3">
    <source>
        <dbReference type="Proteomes" id="UP000803844"/>
    </source>
</evidence>
<reference evidence="2" key="1">
    <citation type="journal article" date="2020" name="Phytopathology">
        <title>Genome sequence of the chestnut blight fungus Cryphonectria parasitica EP155: A fundamental resource for an archetypical invasive plant pathogen.</title>
        <authorList>
            <person name="Crouch J.A."/>
            <person name="Dawe A."/>
            <person name="Aerts A."/>
            <person name="Barry K."/>
            <person name="Churchill A.C.L."/>
            <person name="Grimwood J."/>
            <person name="Hillman B."/>
            <person name="Milgroom M.G."/>
            <person name="Pangilinan J."/>
            <person name="Smith M."/>
            <person name="Salamov A."/>
            <person name="Schmutz J."/>
            <person name="Yadav J."/>
            <person name="Grigoriev I.V."/>
            <person name="Nuss D."/>
        </authorList>
    </citation>
    <scope>NUCLEOTIDE SEQUENCE</scope>
    <source>
        <strain evidence="2">EP155</strain>
    </source>
</reference>
<name>A0A9P4Y9H5_CRYP1</name>
<dbReference type="SUPFAM" id="SSF56112">
    <property type="entry name" value="Protein kinase-like (PK-like)"/>
    <property type="match status" value="1"/>
</dbReference>
<comment type="caution">
    <text evidence="2">The sequence shown here is derived from an EMBL/GenBank/DDBJ whole genome shotgun (WGS) entry which is preliminary data.</text>
</comment>
<keyword evidence="3" id="KW-1185">Reference proteome</keyword>
<dbReference type="GeneID" id="63835833"/>
<evidence type="ECO:0000259" key="1">
    <source>
        <dbReference type="PROSITE" id="PS50011"/>
    </source>
</evidence>
<sequence length="606" mass="70455">MDLSERTIRDVIHPTAILRPIDHDHDHPVRVQAQDTTQTAESSWEVSQLNPKNRIDSLDPPGSPLWMIDGCTALGMQFYAVPLFLGAIPPIRCDVCIDEVAAESPLIRKLLDLDTVFHTRDRARIQQQGVCSYILRALQIWSTRYGLDNVRDVYYNSPFGARIVFRDLPLNVRDVDIRVIGNDAFELRHCTASELAEMWNMKVEQLPPTLDILDLAFVRQLHDSVCVVRYKKDQECTGHREGVQEGQWVLKALMNTVKYMYHELRNLLSIPSHPSIVARPARLVVKKHKLNPNREIVVGFLLPFYPGGGLRDELPLLRINHQLQLRDQVRWAQDICSAILHIHFQGNTYYPDLRLDQIIFPAGEKRPILLDFEQRGVWVEFGPPEINAIEYIRILALDEEERSDDDLGFDGSWPPRKRFVEILDRLLPEWRRLTIGTTDYDNPPEGYNIPWLCLTRREQEYAEVYMLGRLLWCIFEGMSAPQKAAVWQSYQNEPDFEFPEFRRTPPELRSLIIQCTRGHRGQLSDHIIRKRSKVVLRDDSERKDGAEAKIRATARDFWVKEVGWAEEFVLEREKMIKEGRWEENAFGRPILQEIASALSTFQRKVL</sequence>
<dbReference type="GO" id="GO:0004672">
    <property type="term" value="F:protein kinase activity"/>
    <property type="evidence" value="ECO:0007669"/>
    <property type="project" value="InterPro"/>
</dbReference>
<dbReference type="EMBL" id="MU032345">
    <property type="protein sequence ID" value="KAF3768910.1"/>
    <property type="molecule type" value="Genomic_DNA"/>
</dbReference>
<organism evidence="2 3">
    <name type="scientific">Cryphonectria parasitica (strain ATCC 38755 / EP155)</name>
    <dbReference type="NCBI Taxonomy" id="660469"/>
    <lineage>
        <taxon>Eukaryota</taxon>
        <taxon>Fungi</taxon>
        <taxon>Dikarya</taxon>
        <taxon>Ascomycota</taxon>
        <taxon>Pezizomycotina</taxon>
        <taxon>Sordariomycetes</taxon>
        <taxon>Sordariomycetidae</taxon>
        <taxon>Diaporthales</taxon>
        <taxon>Cryphonectriaceae</taxon>
        <taxon>Cryphonectria-Endothia species complex</taxon>
        <taxon>Cryphonectria</taxon>
    </lineage>
</organism>
<dbReference type="OrthoDB" id="4062651at2759"/>
<dbReference type="Gene3D" id="1.10.510.10">
    <property type="entry name" value="Transferase(Phosphotransferase) domain 1"/>
    <property type="match status" value="1"/>
</dbReference>
<proteinExistence type="predicted"/>
<dbReference type="InterPro" id="IPR011009">
    <property type="entry name" value="Kinase-like_dom_sf"/>
</dbReference>